<reference evidence="1 2" key="1">
    <citation type="submission" date="2013-02" db="EMBL/GenBank/DDBJ databases">
        <title>The Genome Sequence of Enterococcus villorum ATCC_700913.</title>
        <authorList>
            <consortium name="The Broad Institute Genome Sequencing Platform"/>
            <consortium name="The Broad Institute Genome Sequencing Center for Infectious Disease"/>
            <person name="Earl A.M."/>
            <person name="Gilmore M.S."/>
            <person name="Lebreton F."/>
            <person name="Walker B."/>
            <person name="Young S.K."/>
            <person name="Zeng Q."/>
            <person name="Gargeya S."/>
            <person name="Fitzgerald M."/>
            <person name="Haas B."/>
            <person name="Abouelleil A."/>
            <person name="Alvarado L."/>
            <person name="Arachchi H.M."/>
            <person name="Berlin A.M."/>
            <person name="Chapman S.B."/>
            <person name="Dewar J."/>
            <person name="Goldberg J."/>
            <person name="Griggs A."/>
            <person name="Gujja S."/>
            <person name="Hansen M."/>
            <person name="Howarth C."/>
            <person name="Imamovic A."/>
            <person name="Larimer J."/>
            <person name="McCowan C."/>
            <person name="Murphy C."/>
            <person name="Neiman D."/>
            <person name="Pearson M."/>
            <person name="Priest M."/>
            <person name="Roberts A."/>
            <person name="Saif S."/>
            <person name="Shea T."/>
            <person name="Sisk P."/>
            <person name="Sykes S."/>
            <person name="Wortman J."/>
            <person name="Nusbaum C."/>
            <person name="Birren B."/>
        </authorList>
    </citation>
    <scope>NUCLEOTIDE SEQUENCE [LARGE SCALE GENOMIC DNA]</scope>
    <source>
        <strain evidence="1 2">ATCC 700913</strain>
    </source>
</reference>
<comment type="caution">
    <text evidence="1">The sequence shown here is derived from an EMBL/GenBank/DDBJ whole genome shotgun (WGS) entry which is preliminary data.</text>
</comment>
<evidence type="ECO:0000313" key="1">
    <source>
        <dbReference type="EMBL" id="EOH87276.1"/>
    </source>
</evidence>
<name>A0ABP2UNF6_9ENTE</name>
<dbReference type="EMBL" id="AJAN01000029">
    <property type="protein sequence ID" value="EOH87276.1"/>
    <property type="molecule type" value="Genomic_DNA"/>
</dbReference>
<protein>
    <submittedName>
        <fullName evidence="1">Uncharacterized protein</fullName>
    </submittedName>
</protein>
<organism evidence="1 2">
    <name type="scientific">Enterococcus villorum ATCC 700913</name>
    <dbReference type="NCBI Taxonomy" id="1158604"/>
    <lineage>
        <taxon>Bacteria</taxon>
        <taxon>Bacillati</taxon>
        <taxon>Bacillota</taxon>
        <taxon>Bacilli</taxon>
        <taxon>Lactobacillales</taxon>
        <taxon>Enterococcaceae</taxon>
        <taxon>Enterococcus</taxon>
    </lineage>
</organism>
<accession>A0ABP2UNF6</accession>
<sequence length="36" mass="3917">MSLHMGSLLTKATGENNVLYGGVPASIIKKDINWKE</sequence>
<dbReference type="Proteomes" id="UP000013866">
    <property type="component" value="Unassembled WGS sequence"/>
</dbReference>
<keyword evidence="2" id="KW-1185">Reference proteome</keyword>
<gene>
    <name evidence="1" type="ORF">UAO_02374</name>
</gene>
<proteinExistence type="predicted"/>
<dbReference type="Gene3D" id="2.160.10.10">
    <property type="entry name" value="Hexapeptide repeat proteins"/>
    <property type="match status" value="1"/>
</dbReference>
<evidence type="ECO:0000313" key="2">
    <source>
        <dbReference type="Proteomes" id="UP000013866"/>
    </source>
</evidence>